<protein>
    <submittedName>
        <fullName evidence="2">Putative AlkP superfamily pyrophosphatase or phosphodiesterase</fullName>
    </submittedName>
</protein>
<dbReference type="RefSeq" id="WP_144816014.1">
    <property type="nucleotide sequence ID" value="NZ_VLKP01000010.1"/>
</dbReference>
<feature type="signal peptide" evidence="1">
    <location>
        <begin position="1"/>
        <end position="22"/>
    </location>
</feature>
<sequence length="420" mass="45535">MHCRLRSAALAATLAFFVTACASSGHRSASATAAVQAPPVPVLLVSIDGFRADYLDAGLAPQLRRWANEGVRAQWMTSSYPSLTFPNHYTLVTGLRPDRHGIVHNTMWDESLGGFALSKREAVGNGAWWQGEPVWVGAEKAGLRTATMFWPGSEAEIQGVRPQRWQPYDGAVGNEARVDTVLGWLSEPEATRPRLSTLYFDRLDKAGHEHGPDSPEAHQALRDIDAALGKLHDGLAERGLLDRINVVVVSDHGMAPVPANQVLDAESMVGPDDARLVASGESLGFEPLPGRQAAAEARLLGRHAHYQCWRKQALPAQWHYGRHARVPSIVCQMDEGWSARPRAYAEKRRQMGLGGAHGFDPALPSMRATFIARGPAFAPGRVLPPVDNVDVYPLLTRLLGIPAAPHDGRADAFDAVLVAP</sequence>
<reference evidence="2 3" key="1">
    <citation type="journal article" date="2015" name="Stand. Genomic Sci.">
        <title>Genomic Encyclopedia of Bacterial and Archaeal Type Strains, Phase III: the genomes of soil and plant-associated and newly described type strains.</title>
        <authorList>
            <person name="Whitman W.B."/>
            <person name="Woyke T."/>
            <person name="Klenk H.P."/>
            <person name="Zhou Y."/>
            <person name="Lilburn T.G."/>
            <person name="Beck B.J."/>
            <person name="De Vos P."/>
            <person name="Vandamme P."/>
            <person name="Eisen J.A."/>
            <person name="Garrity G."/>
            <person name="Hugenholtz P."/>
            <person name="Kyrpides N.C."/>
        </authorList>
    </citation>
    <scope>NUCLEOTIDE SEQUENCE [LARGE SCALE GENOMIC DNA]</scope>
    <source>
        <strain evidence="2 3">CGMCC 1.10136</strain>
    </source>
</reference>
<dbReference type="CDD" id="cd16018">
    <property type="entry name" value="Enpp"/>
    <property type="match status" value="1"/>
</dbReference>
<organism evidence="2 3">
    <name type="scientific">Aerolutibacter ruishenii</name>
    <dbReference type="NCBI Taxonomy" id="686800"/>
    <lineage>
        <taxon>Bacteria</taxon>
        <taxon>Pseudomonadati</taxon>
        <taxon>Pseudomonadota</taxon>
        <taxon>Gammaproteobacteria</taxon>
        <taxon>Lysobacterales</taxon>
        <taxon>Lysobacteraceae</taxon>
        <taxon>Aerolutibacter</taxon>
    </lineage>
</organism>
<evidence type="ECO:0000313" key="2">
    <source>
        <dbReference type="EMBL" id="TWI08179.1"/>
    </source>
</evidence>
<evidence type="ECO:0000313" key="3">
    <source>
        <dbReference type="Proteomes" id="UP000316471"/>
    </source>
</evidence>
<dbReference type="GO" id="GO:0016787">
    <property type="term" value="F:hydrolase activity"/>
    <property type="evidence" value="ECO:0007669"/>
    <property type="project" value="UniProtKB-ARBA"/>
</dbReference>
<dbReference type="InterPro" id="IPR017850">
    <property type="entry name" value="Alkaline_phosphatase_core_sf"/>
</dbReference>
<dbReference type="AlphaFoldDB" id="A0A562LKN7"/>
<keyword evidence="1" id="KW-0732">Signal</keyword>
<dbReference type="PANTHER" id="PTHR10151:SF120">
    <property type="entry name" value="BIS(5'-ADENOSYL)-TRIPHOSPHATASE"/>
    <property type="match status" value="1"/>
</dbReference>
<dbReference type="Pfam" id="PF01663">
    <property type="entry name" value="Phosphodiest"/>
    <property type="match status" value="1"/>
</dbReference>
<dbReference type="PANTHER" id="PTHR10151">
    <property type="entry name" value="ECTONUCLEOTIDE PYROPHOSPHATASE/PHOSPHODIESTERASE"/>
    <property type="match status" value="1"/>
</dbReference>
<gene>
    <name evidence="2" type="ORF">IP93_02415</name>
</gene>
<dbReference type="PROSITE" id="PS51257">
    <property type="entry name" value="PROKAR_LIPOPROTEIN"/>
    <property type="match status" value="1"/>
</dbReference>
<dbReference type="SUPFAM" id="SSF53649">
    <property type="entry name" value="Alkaline phosphatase-like"/>
    <property type="match status" value="1"/>
</dbReference>
<accession>A0A562LKN7</accession>
<dbReference type="Gene3D" id="3.30.1360.180">
    <property type="match status" value="1"/>
</dbReference>
<feature type="chain" id="PRO_5021959180" evidence="1">
    <location>
        <begin position="23"/>
        <end position="420"/>
    </location>
</feature>
<comment type="caution">
    <text evidence="2">The sequence shown here is derived from an EMBL/GenBank/DDBJ whole genome shotgun (WGS) entry which is preliminary data.</text>
</comment>
<dbReference type="OrthoDB" id="9771966at2"/>
<evidence type="ECO:0000256" key="1">
    <source>
        <dbReference type="SAM" id="SignalP"/>
    </source>
</evidence>
<dbReference type="Proteomes" id="UP000316471">
    <property type="component" value="Unassembled WGS sequence"/>
</dbReference>
<dbReference type="Gene3D" id="3.40.720.10">
    <property type="entry name" value="Alkaline Phosphatase, subunit A"/>
    <property type="match status" value="1"/>
</dbReference>
<dbReference type="InterPro" id="IPR002591">
    <property type="entry name" value="Phosphodiest/P_Trfase"/>
</dbReference>
<name>A0A562LKN7_9GAMM</name>
<proteinExistence type="predicted"/>
<keyword evidence="3" id="KW-1185">Reference proteome</keyword>
<dbReference type="EMBL" id="VLKP01000010">
    <property type="protein sequence ID" value="TWI08179.1"/>
    <property type="molecule type" value="Genomic_DNA"/>
</dbReference>